<evidence type="ECO:0000259" key="1">
    <source>
        <dbReference type="Pfam" id="PF13173"/>
    </source>
</evidence>
<comment type="caution">
    <text evidence="3">The sequence shown here is derived from an EMBL/GenBank/DDBJ whole genome shotgun (WGS) entry which is preliminary data.</text>
</comment>
<dbReference type="Pfam" id="PF13173">
    <property type="entry name" value="AAA_14"/>
    <property type="match status" value="1"/>
</dbReference>
<gene>
    <name evidence="3" type="ORF">THIOM_005140</name>
</gene>
<dbReference type="Proteomes" id="UP000076962">
    <property type="component" value="Unassembled WGS sequence"/>
</dbReference>
<dbReference type="InterPro" id="IPR041682">
    <property type="entry name" value="AAA_14"/>
</dbReference>
<dbReference type="EMBL" id="LUTY01002885">
    <property type="protein sequence ID" value="OAD19240.1"/>
    <property type="molecule type" value="Genomic_DNA"/>
</dbReference>
<feature type="domain" description="AAA" evidence="1">
    <location>
        <begin position="1"/>
        <end position="35"/>
    </location>
</feature>
<dbReference type="AlphaFoldDB" id="A0A176RU18"/>
<dbReference type="PANTHER" id="PTHR33295:SF8">
    <property type="entry name" value="AAA+ ATPASE DOMAIN-CONTAINING PROTEIN"/>
    <property type="match status" value="1"/>
</dbReference>
<dbReference type="InterPro" id="IPR025420">
    <property type="entry name" value="DUF4143"/>
</dbReference>
<evidence type="ECO:0000313" key="3">
    <source>
        <dbReference type="EMBL" id="OAD19240.1"/>
    </source>
</evidence>
<evidence type="ECO:0000259" key="2">
    <source>
        <dbReference type="Pfam" id="PF13635"/>
    </source>
</evidence>
<evidence type="ECO:0000313" key="4">
    <source>
        <dbReference type="Proteomes" id="UP000076962"/>
    </source>
</evidence>
<accession>A0A176RU18</accession>
<dbReference type="Pfam" id="PF13635">
    <property type="entry name" value="DUF4143"/>
    <property type="match status" value="1"/>
</dbReference>
<feature type="domain" description="DUF4143" evidence="2">
    <location>
        <begin position="91"/>
        <end position="233"/>
    </location>
</feature>
<reference evidence="3 4" key="1">
    <citation type="submission" date="2016-05" db="EMBL/GenBank/DDBJ databases">
        <title>Single-cell genome of chain-forming Candidatus Thiomargarita nelsonii and comparison to other large sulfur-oxidizing bacteria.</title>
        <authorList>
            <person name="Winkel M."/>
            <person name="Salman V."/>
            <person name="Woyke T."/>
            <person name="Schulz-Vogt H."/>
            <person name="Richter M."/>
            <person name="Flood B."/>
            <person name="Bailey J."/>
            <person name="Amann R."/>
            <person name="Mussmann M."/>
        </authorList>
    </citation>
    <scope>NUCLEOTIDE SEQUENCE [LARGE SCALE GENOMIC DNA]</scope>
    <source>
        <strain evidence="3 4">THI036</strain>
    </source>
</reference>
<sequence>MTGSSSKLQCLEIATSLRGRTLSFEIFPFSFKEYLGYKNIEINFHSSKSLSFIKNAFSTYLQAGGFVETFDEPSDIQKKILRDYLDLIVYRDLIERYHIKNRAFLKHLIKYAFSNISTLVSLNKLYNEYKSLGYKVSKDTLYNYLSYLEDVYALFTVPIFRNSVREEQRHPRKIYAIDTSFKTLFDTSISADYSKLYENIAFLHLRYKTNQVYYFKQNQEVDFYCRLEQPQLINISYDSLDTKRREIKALQEGMRYLKLNEAILITQDEEESLKIDGQTIRIKPLWKWLLET</sequence>
<organism evidence="3 4">
    <name type="scientific">Candidatus Thiomargarita nelsonii</name>
    <dbReference type="NCBI Taxonomy" id="1003181"/>
    <lineage>
        <taxon>Bacteria</taxon>
        <taxon>Pseudomonadati</taxon>
        <taxon>Pseudomonadota</taxon>
        <taxon>Gammaproteobacteria</taxon>
        <taxon>Thiotrichales</taxon>
        <taxon>Thiotrichaceae</taxon>
        <taxon>Thiomargarita</taxon>
    </lineage>
</organism>
<name>A0A176RU18_9GAMM</name>
<protein>
    <submittedName>
        <fullName evidence="3">AAA ATPase</fullName>
    </submittedName>
</protein>
<keyword evidence="4" id="KW-1185">Reference proteome</keyword>
<dbReference type="PATRIC" id="fig|1003181.4.peg.6776"/>
<dbReference type="PANTHER" id="PTHR33295">
    <property type="entry name" value="ATPASE"/>
    <property type="match status" value="1"/>
</dbReference>
<proteinExistence type="predicted"/>